<keyword evidence="12 13" id="KW-0472">Membrane</keyword>
<dbReference type="InterPro" id="IPR001104">
    <property type="entry name" value="3-oxo-5_a-steroid_4-DH_C"/>
</dbReference>
<evidence type="ECO:0000256" key="13">
    <source>
        <dbReference type="SAM" id="Phobius"/>
    </source>
</evidence>
<keyword evidence="9 13" id="KW-1133">Transmembrane helix</keyword>
<evidence type="ECO:0000313" key="16">
    <source>
        <dbReference type="Proteomes" id="UP001295423"/>
    </source>
</evidence>
<keyword evidence="11" id="KW-0443">Lipid metabolism</keyword>
<comment type="caution">
    <text evidence="15">The sequence shown here is derived from an EMBL/GenBank/DDBJ whole genome shotgun (WGS) entry which is preliminary data.</text>
</comment>
<evidence type="ECO:0000256" key="3">
    <source>
        <dbReference type="ARBA" id="ARBA00007742"/>
    </source>
</evidence>
<comment type="similarity">
    <text evidence="3">Belongs to the steroid 5-alpha reductase family.</text>
</comment>
<evidence type="ECO:0000256" key="9">
    <source>
        <dbReference type="ARBA" id="ARBA00022989"/>
    </source>
</evidence>
<dbReference type="GO" id="GO:0030154">
    <property type="term" value="P:cell differentiation"/>
    <property type="evidence" value="ECO:0007669"/>
    <property type="project" value="UniProtKB-KW"/>
</dbReference>
<comment type="subcellular location">
    <subcellularLocation>
        <location evidence="1">Endoplasmic reticulum membrane</location>
        <topology evidence="1">Multi-pass membrane protein</topology>
    </subcellularLocation>
    <subcellularLocation>
        <location evidence="2">Microsome membrane</location>
    </subcellularLocation>
</comment>
<reference evidence="15" key="1">
    <citation type="submission" date="2023-08" db="EMBL/GenBank/DDBJ databases">
        <authorList>
            <person name="Audoor S."/>
            <person name="Bilcke G."/>
        </authorList>
    </citation>
    <scope>NUCLEOTIDE SEQUENCE</scope>
</reference>
<evidence type="ECO:0000256" key="2">
    <source>
        <dbReference type="ARBA" id="ARBA00004524"/>
    </source>
</evidence>
<dbReference type="GO" id="GO:0003865">
    <property type="term" value="F:3-oxo-5-alpha-steroid 4-dehydrogenase activity"/>
    <property type="evidence" value="ECO:0007669"/>
    <property type="project" value="TreeGrafter"/>
</dbReference>
<keyword evidence="16" id="KW-1185">Reference proteome</keyword>
<evidence type="ECO:0000256" key="10">
    <source>
        <dbReference type="ARBA" id="ARBA00023002"/>
    </source>
</evidence>
<evidence type="ECO:0000256" key="4">
    <source>
        <dbReference type="ARBA" id="ARBA00022692"/>
    </source>
</evidence>
<evidence type="ECO:0000256" key="1">
    <source>
        <dbReference type="ARBA" id="ARBA00004477"/>
    </source>
</evidence>
<feature type="transmembrane region" description="Helical" evidence="13">
    <location>
        <begin position="7"/>
        <end position="27"/>
    </location>
</feature>
<feature type="transmembrane region" description="Helical" evidence="13">
    <location>
        <begin position="39"/>
        <end position="61"/>
    </location>
</feature>
<gene>
    <name evidence="15" type="ORF">CYCCA115_LOCUS18870</name>
</gene>
<dbReference type="AlphaFoldDB" id="A0AAD2G306"/>
<evidence type="ECO:0000313" key="15">
    <source>
        <dbReference type="EMBL" id="CAJ1960740.1"/>
    </source>
</evidence>
<name>A0AAD2G306_9STRA</name>
<feature type="domain" description="3-oxo-5-alpha-steroid 4-dehydrogenase C-terminal" evidence="14">
    <location>
        <begin position="6"/>
        <end position="155"/>
    </location>
</feature>
<keyword evidence="10" id="KW-0560">Oxidoreductase</keyword>
<dbReference type="EMBL" id="CAKOGP040002069">
    <property type="protein sequence ID" value="CAJ1960740.1"/>
    <property type="molecule type" value="Genomic_DNA"/>
</dbReference>
<dbReference type="PANTHER" id="PTHR10556">
    <property type="entry name" value="3-OXO-5-ALPHA-STEROID 4-DEHYDROGENASE"/>
    <property type="match status" value="1"/>
</dbReference>
<protein>
    <recommendedName>
        <fullName evidence="14">3-oxo-5-alpha-steroid 4-dehydrogenase C-terminal domain-containing protein</fullName>
    </recommendedName>
</protein>
<evidence type="ECO:0000256" key="6">
    <source>
        <dbReference type="ARBA" id="ARBA00022824"/>
    </source>
</evidence>
<proteinExistence type="inferred from homology"/>
<evidence type="ECO:0000259" key="14">
    <source>
        <dbReference type="Pfam" id="PF02544"/>
    </source>
</evidence>
<dbReference type="InterPro" id="IPR039357">
    <property type="entry name" value="SRD5A/TECR"/>
</dbReference>
<dbReference type="Pfam" id="PF02544">
    <property type="entry name" value="Steroid_dh"/>
    <property type="match status" value="1"/>
</dbReference>
<keyword evidence="8" id="KW-0521">NADP</keyword>
<accession>A0AAD2G306</accession>
<organism evidence="15 16">
    <name type="scientific">Cylindrotheca closterium</name>
    <dbReference type="NCBI Taxonomy" id="2856"/>
    <lineage>
        <taxon>Eukaryota</taxon>
        <taxon>Sar</taxon>
        <taxon>Stramenopiles</taxon>
        <taxon>Ochrophyta</taxon>
        <taxon>Bacillariophyta</taxon>
        <taxon>Bacillariophyceae</taxon>
        <taxon>Bacillariophycidae</taxon>
        <taxon>Bacillariales</taxon>
        <taxon>Bacillariaceae</taxon>
        <taxon>Cylindrotheca</taxon>
    </lineage>
</organism>
<evidence type="ECO:0000256" key="11">
    <source>
        <dbReference type="ARBA" id="ARBA00023098"/>
    </source>
</evidence>
<dbReference type="Proteomes" id="UP001295423">
    <property type="component" value="Unassembled WGS sequence"/>
</dbReference>
<dbReference type="GO" id="GO:0005789">
    <property type="term" value="C:endoplasmic reticulum membrane"/>
    <property type="evidence" value="ECO:0007669"/>
    <property type="project" value="UniProtKB-SubCell"/>
</dbReference>
<keyword evidence="4 13" id="KW-0812">Transmembrane</keyword>
<keyword evidence="6" id="KW-0256">Endoplasmic reticulum</keyword>
<evidence type="ECO:0000256" key="7">
    <source>
        <dbReference type="ARBA" id="ARBA00022848"/>
    </source>
</evidence>
<keyword evidence="5" id="KW-0221">Differentiation</keyword>
<dbReference type="PROSITE" id="PS50244">
    <property type="entry name" value="S5A_REDUCTASE"/>
    <property type="match status" value="1"/>
</dbReference>
<keyword evidence="7" id="KW-0492">Microsome</keyword>
<dbReference type="PANTHER" id="PTHR10556:SF57">
    <property type="entry name" value="3-OXO-5-ALPHA-STEROID 4-DEHYDROGENASE 1"/>
    <property type="match status" value="1"/>
</dbReference>
<dbReference type="GO" id="GO:0006694">
    <property type="term" value="P:steroid biosynthetic process"/>
    <property type="evidence" value="ECO:0007669"/>
    <property type="project" value="TreeGrafter"/>
</dbReference>
<sequence>MPSNSKFPLGIMLMAAPYCVVNGYLQAQDLSQFRMYHQGHIMSLNFIVGTVVTLCGFGIAYQSDSTLVQLKKSTGTYQIPKGGMFQFVSCPHFFGEILEWTGFCIASNGSLATLSFVIWTACNLIPRALAQHQWYHSKFPEEYKQLRRKAVIPLLL</sequence>
<evidence type="ECO:0000256" key="8">
    <source>
        <dbReference type="ARBA" id="ARBA00022857"/>
    </source>
</evidence>
<evidence type="ECO:0000256" key="5">
    <source>
        <dbReference type="ARBA" id="ARBA00022782"/>
    </source>
</evidence>
<evidence type="ECO:0000256" key="12">
    <source>
        <dbReference type="ARBA" id="ARBA00023136"/>
    </source>
</evidence>
<dbReference type="Gene3D" id="1.20.120.1630">
    <property type="match status" value="1"/>
</dbReference>